<keyword evidence="4" id="KW-0131">Cell cycle</keyword>
<name>A0A914DSI0_9BILA</name>
<dbReference type="GO" id="GO:0060090">
    <property type="term" value="F:molecular adaptor activity"/>
    <property type="evidence" value="ECO:0007669"/>
    <property type="project" value="TreeGrafter"/>
</dbReference>
<protein>
    <submittedName>
        <fullName evidence="6">Anaphase-promoting complex subunit 1</fullName>
    </submittedName>
</protein>
<reference evidence="6" key="1">
    <citation type="submission" date="2022-11" db="UniProtKB">
        <authorList>
            <consortium name="WormBaseParasite"/>
        </authorList>
    </citation>
    <scope>IDENTIFICATION</scope>
</reference>
<keyword evidence="3" id="KW-0498">Mitosis</keyword>
<proteinExistence type="inferred from homology"/>
<organism evidence="5 6">
    <name type="scientific">Acrobeloides nanus</name>
    <dbReference type="NCBI Taxonomy" id="290746"/>
    <lineage>
        <taxon>Eukaryota</taxon>
        <taxon>Metazoa</taxon>
        <taxon>Ecdysozoa</taxon>
        <taxon>Nematoda</taxon>
        <taxon>Chromadorea</taxon>
        <taxon>Rhabditida</taxon>
        <taxon>Tylenchina</taxon>
        <taxon>Cephalobomorpha</taxon>
        <taxon>Cephaloboidea</taxon>
        <taxon>Cephalobidae</taxon>
        <taxon>Acrobeloides</taxon>
    </lineage>
</organism>
<dbReference type="GO" id="GO:0070979">
    <property type="term" value="P:protein K11-linked ubiquitination"/>
    <property type="evidence" value="ECO:0007669"/>
    <property type="project" value="TreeGrafter"/>
</dbReference>
<evidence type="ECO:0000313" key="5">
    <source>
        <dbReference type="Proteomes" id="UP000887540"/>
    </source>
</evidence>
<dbReference type="PANTHER" id="PTHR12827">
    <property type="entry name" value="MEIOTIC CHECKPOINT REGULATOR TSG24 FAMILY MEMBER"/>
    <property type="match status" value="1"/>
</dbReference>
<keyword evidence="2" id="KW-0132">Cell division</keyword>
<dbReference type="Gene3D" id="1.25.10.10">
    <property type="entry name" value="Leucine-rich Repeat Variant"/>
    <property type="match status" value="2"/>
</dbReference>
<evidence type="ECO:0000256" key="2">
    <source>
        <dbReference type="ARBA" id="ARBA00022618"/>
    </source>
</evidence>
<dbReference type="GO" id="GO:0031145">
    <property type="term" value="P:anaphase-promoting complex-dependent catabolic process"/>
    <property type="evidence" value="ECO:0007669"/>
    <property type="project" value="TreeGrafter"/>
</dbReference>
<evidence type="ECO:0000313" key="6">
    <source>
        <dbReference type="WBParaSite" id="ACRNAN_scaffold3691.g29555.t1"/>
    </source>
</evidence>
<keyword evidence="5" id="KW-1185">Reference proteome</keyword>
<dbReference type="InterPro" id="IPR024990">
    <property type="entry name" value="Apc1"/>
</dbReference>
<comment type="similarity">
    <text evidence="1">Belongs to the APC1 family.</text>
</comment>
<dbReference type="GO" id="GO:0007091">
    <property type="term" value="P:metaphase/anaphase transition of mitotic cell cycle"/>
    <property type="evidence" value="ECO:0007669"/>
    <property type="project" value="TreeGrafter"/>
</dbReference>
<dbReference type="PANTHER" id="PTHR12827:SF3">
    <property type="entry name" value="ANAPHASE-PROMOTING COMPLEX SUBUNIT 1"/>
    <property type="match status" value="1"/>
</dbReference>
<dbReference type="InterPro" id="IPR011989">
    <property type="entry name" value="ARM-like"/>
</dbReference>
<evidence type="ECO:0000256" key="4">
    <source>
        <dbReference type="ARBA" id="ARBA00023306"/>
    </source>
</evidence>
<evidence type="ECO:0000256" key="1">
    <source>
        <dbReference type="ARBA" id="ARBA00010547"/>
    </source>
</evidence>
<dbReference type="Proteomes" id="UP000887540">
    <property type="component" value="Unplaced"/>
</dbReference>
<sequence length="1658" mass="188295">MIVSTCVKPVKSIFNSTVITNYYIRNGKVVERVEAVNKLALAFRGATNSVLRRYTTDFIIINAIYVTFNTDISEDYLCLIGEHCINFYSIKDDMFCGLPLPFKIKAAHKSKFGLLLERKMPNAFNSHTESTTLFSIAHPYCEVLPVICKFKNDDENCHYAWSNRKISIVSVTDCTSGDLFLCYDHTRKENCIYFLRKCTKNEKAYARTDLANHAFCFDTPRSIASLGYSPAFMVRSRLIDKNDSVNSPAMVSDHRITPVRRTIRTRSMLAAAAALEEHLPYPQSPAISLKSHRSTTDKRSFRDSPMLRFRNTSFGSTPRRVQFESLLGDIGEENSLELSADLCMECLLTEVGIDTESNETRLATHFIVSSDFHGQNFAYFQIPSENMVKILRVNSLNDGFSVFGAPTNVRARSIARVLNTHYVLLLEERENTIAIYTGPYLLGHICLTNPQEPSTSFANQEISGIFTAYSNSFIVQYNTGVQLLHEINQGFCTSIVEKLLRSILESLSKDKGLQFFATWFRGNHWRVVELADSDAGKVELTLLLEHFFTCFGVDTTEMFFLNHVRYLRKLCNRELEPTECKRSRSIEENVDGQFWKYLIEEEQSKTSSFSDYVKSKRQVKISSTNREDWLQTHVFSVFAAFHSFYESLKLDRRDSHLMEFVVEPLFVFSKLFGLEQYAQFYQSDFPLLENYELVINEELKERLSSIVVTNTRHFHTERVPSMNDFINQLMINTGSQLPYLPQSPHYPTRIIICFAIALNKISSASNLYKLFGKNWQKRLNIEDDKKFLSIISNEKYSPLRRAKLCMDFFKITNHDLCYLNDAMNTVFTDVKQEALNKQANTALIASLRIFPTTAEQKKWQFLRWSTDIRVDNIAQMLDSSRPVLIPIKKLPNLTDTQLREQQEQFLVTTALKTITRPFGQALLTFRTEKPGPHDNLAVPNICLHGKTNPNNIQIDYPQADTNKQMIEWANFYHGMSRALSLVERDAAVLDWEWLSMSLKAQKSPGSAAGCLFAYGLTGHIKEVNVYNIHELLTKGDRFLTISLLMGCAIAQRGTSDIQVYKMLATHLPFLLGPTLLEFRIEPIVQTAALVSVGYLFCETAHASLTHQLINEMARETFFDADSSAERYSYVLATGFAIGLINLGLGSEITANEIPLQGGHFAIQERLCIILRGGPRSRCRMVQDEGGSCTFTDSAHSATRGRNSNEPAASGTAAAAAAATASPASCHVRERTDVNTHLTGHAACVALGLMFLKTNDKWIIRALTIPNTFVDIEKIRPDLLMVRTMCRLLVEYDQIGKTTEWVESQIPEIVRKYAILLSQNDENCWWDNYIDMNTVAQAFLYTTAGCILAMGLKYGSTWDEKVKSTMMNFYEKLLPERPTLNPYQKLCSMAGKNAVSTCMNACISAMALLMAGSGDIQMIQIFRKVRNHKPRYSPLAKDNALHSTHVIANMALGMLVMGNARYSLSQSNVSIASLVVAFYPIYPHSITDNRLYFQPLRFLWPLAVESRFFSTVDAKTGENISVEVEVNLTDENVVVPVMKTPCILPHLDKISAIHLKNADYGPVSLVMSNRIDTRKLHEVVKNFYGRMPIHRATKRLEYDLRYENPTFVASDKQNQETISEHSYDISLSDLENLELDNDQEEEVDLMEVDENLIENVQKS</sequence>
<evidence type="ECO:0000256" key="3">
    <source>
        <dbReference type="ARBA" id="ARBA00022776"/>
    </source>
</evidence>
<dbReference type="WBParaSite" id="ACRNAN_scaffold3691.g29555.t1">
    <property type="protein sequence ID" value="ACRNAN_scaffold3691.g29555.t1"/>
    <property type="gene ID" value="ACRNAN_scaffold3691.g29555"/>
</dbReference>
<dbReference type="GO" id="GO:0051301">
    <property type="term" value="P:cell division"/>
    <property type="evidence" value="ECO:0007669"/>
    <property type="project" value="UniProtKB-KW"/>
</dbReference>
<accession>A0A914DSI0</accession>
<dbReference type="GO" id="GO:0005680">
    <property type="term" value="C:anaphase-promoting complex"/>
    <property type="evidence" value="ECO:0007669"/>
    <property type="project" value="InterPro"/>
</dbReference>